<protein>
    <submittedName>
        <fullName evidence="2">Uncharacterized protein</fullName>
    </submittedName>
</protein>
<reference evidence="3" key="2">
    <citation type="journal article" date="2008" name="Nucleic Acids Res.">
        <title>The rice annotation project database (RAP-DB): 2008 update.</title>
        <authorList>
            <consortium name="The rice annotation project (RAP)"/>
        </authorList>
    </citation>
    <scope>GENOME REANNOTATION</scope>
    <source>
        <strain evidence="3">cv. Nipponbare</strain>
    </source>
</reference>
<accession>Q6K2N2</accession>
<feature type="compositionally biased region" description="Basic and acidic residues" evidence="1">
    <location>
        <begin position="122"/>
        <end position="131"/>
    </location>
</feature>
<evidence type="ECO:0000313" key="2">
    <source>
        <dbReference type="EMBL" id="BAD23611.1"/>
    </source>
</evidence>
<evidence type="ECO:0000256" key="1">
    <source>
        <dbReference type="SAM" id="MobiDB-lite"/>
    </source>
</evidence>
<gene>
    <name evidence="2" type="primary">P0706E03.23</name>
</gene>
<dbReference type="EMBL" id="AP005811">
    <property type="protein sequence ID" value="BAD23611.1"/>
    <property type="molecule type" value="Genomic_DNA"/>
</dbReference>
<dbReference type="Proteomes" id="UP000000763">
    <property type="component" value="Chromosome 9"/>
</dbReference>
<proteinExistence type="predicted"/>
<feature type="compositionally biased region" description="Low complexity" evidence="1">
    <location>
        <begin position="91"/>
        <end position="110"/>
    </location>
</feature>
<evidence type="ECO:0000313" key="3">
    <source>
        <dbReference type="Proteomes" id="UP000000763"/>
    </source>
</evidence>
<organism evidence="2 3">
    <name type="scientific">Oryza sativa subsp. japonica</name>
    <name type="common">Rice</name>
    <dbReference type="NCBI Taxonomy" id="39947"/>
    <lineage>
        <taxon>Eukaryota</taxon>
        <taxon>Viridiplantae</taxon>
        <taxon>Streptophyta</taxon>
        <taxon>Embryophyta</taxon>
        <taxon>Tracheophyta</taxon>
        <taxon>Spermatophyta</taxon>
        <taxon>Magnoliopsida</taxon>
        <taxon>Liliopsida</taxon>
        <taxon>Poales</taxon>
        <taxon>Poaceae</taxon>
        <taxon>BOP clade</taxon>
        <taxon>Oryzoideae</taxon>
        <taxon>Oryzeae</taxon>
        <taxon>Oryzinae</taxon>
        <taxon>Oryza</taxon>
        <taxon>Oryza sativa</taxon>
    </lineage>
</organism>
<sequence length="178" mass="19048">MLSISWQCGAHVSTCRISITFPKDQHVQGIVMTCLAQGLGGLGLHLDLQLPRAQVSLLLPSFSPSASPFLPLSRLSLYPAAQRQTGGEGSGSPTAAATTTAHGAAHTAASWRRRGGSKTAARRHDDGDAWRRGGKRERRRGWSGERGECWAFIGEREDKGEREEKGRAVEGGEATAAM</sequence>
<dbReference type="AlphaFoldDB" id="Q6K2N2"/>
<feature type="region of interest" description="Disordered" evidence="1">
    <location>
        <begin position="81"/>
        <end position="178"/>
    </location>
</feature>
<reference evidence="3" key="1">
    <citation type="journal article" date="2005" name="Nature">
        <title>The map-based sequence of the rice genome.</title>
        <authorList>
            <consortium name="International rice genome sequencing project (IRGSP)"/>
            <person name="Matsumoto T."/>
            <person name="Wu J."/>
            <person name="Kanamori H."/>
            <person name="Katayose Y."/>
            <person name="Fujisawa M."/>
            <person name="Namiki N."/>
            <person name="Mizuno H."/>
            <person name="Yamamoto K."/>
            <person name="Antonio B.A."/>
            <person name="Baba T."/>
            <person name="Sakata K."/>
            <person name="Nagamura Y."/>
            <person name="Aoki H."/>
            <person name="Arikawa K."/>
            <person name="Arita K."/>
            <person name="Bito T."/>
            <person name="Chiden Y."/>
            <person name="Fujitsuka N."/>
            <person name="Fukunaka R."/>
            <person name="Hamada M."/>
            <person name="Harada C."/>
            <person name="Hayashi A."/>
            <person name="Hijishita S."/>
            <person name="Honda M."/>
            <person name="Hosokawa S."/>
            <person name="Ichikawa Y."/>
            <person name="Idonuma A."/>
            <person name="Iijima M."/>
            <person name="Ikeda M."/>
            <person name="Ikeno M."/>
            <person name="Ito K."/>
            <person name="Ito S."/>
            <person name="Ito T."/>
            <person name="Ito Y."/>
            <person name="Ito Y."/>
            <person name="Iwabuchi A."/>
            <person name="Kamiya K."/>
            <person name="Karasawa W."/>
            <person name="Kurita K."/>
            <person name="Katagiri S."/>
            <person name="Kikuta A."/>
            <person name="Kobayashi H."/>
            <person name="Kobayashi N."/>
            <person name="Machita K."/>
            <person name="Maehara T."/>
            <person name="Masukawa M."/>
            <person name="Mizubayashi T."/>
            <person name="Mukai Y."/>
            <person name="Nagasaki H."/>
            <person name="Nagata Y."/>
            <person name="Naito S."/>
            <person name="Nakashima M."/>
            <person name="Nakama Y."/>
            <person name="Nakamichi Y."/>
            <person name="Nakamura M."/>
            <person name="Meguro A."/>
            <person name="Negishi M."/>
            <person name="Ohta I."/>
            <person name="Ohta T."/>
            <person name="Okamoto M."/>
            <person name="Ono N."/>
            <person name="Saji S."/>
            <person name="Sakaguchi M."/>
            <person name="Sakai K."/>
            <person name="Shibata M."/>
            <person name="Shimokawa T."/>
            <person name="Song J."/>
            <person name="Takazaki Y."/>
            <person name="Terasawa K."/>
            <person name="Tsugane M."/>
            <person name="Tsuji K."/>
            <person name="Ueda S."/>
            <person name="Waki K."/>
            <person name="Yamagata H."/>
            <person name="Yamamoto M."/>
            <person name="Yamamoto S."/>
            <person name="Yamane H."/>
            <person name="Yoshiki S."/>
            <person name="Yoshihara R."/>
            <person name="Yukawa K."/>
            <person name="Zhong H."/>
            <person name="Yano M."/>
            <person name="Yuan Q."/>
            <person name="Ouyang S."/>
            <person name="Liu J."/>
            <person name="Jones K.M."/>
            <person name="Gansberger K."/>
            <person name="Moffat K."/>
            <person name="Hill J."/>
            <person name="Bera J."/>
            <person name="Fadrosh D."/>
            <person name="Jin S."/>
            <person name="Johri S."/>
            <person name="Kim M."/>
            <person name="Overton L."/>
            <person name="Reardon M."/>
            <person name="Tsitrin T."/>
            <person name="Vuong H."/>
            <person name="Weaver B."/>
            <person name="Ciecko A."/>
            <person name="Tallon L."/>
            <person name="Jackson J."/>
            <person name="Pai G."/>
            <person name="Aken S.V."/>
            <person name="Utterback T."/>
            <person name="Reidmuller S."/>
            <person name="Feldblyum T."/>
            <person name="Hsiao J."/>
            <person name="Zismann V."/>
            <person name="Iobst S."/>
            <person name="de Vazeille A.R."/>
            <person name="Buell C.R."/>
            <person name="Ying K."/>
            <person name="Li Y."/>
            <person name="Lu T."/>
            <person name="Huang Y."/>
            <person name="Zhao Q."/>
            <person name="Feng Q."/>
            <person name="Zhang L."/>
            <person name="Zhu J."/>
            <person name="Weng Q."/>
            <person name="Mu J."/>
            <person name="Lu Y."/>
            <person name="Fan D."/>
            <person name="Liu Y."/>
            <person name="Guan J."/>
            <person name="Zhang Y."/>
            <person name="Yu S."/>
            <person name="Liu X."/>
            <person name="Zhang Y."/>
            <person name="Hong G."/>
            <person name="Han B."/>
            <person name="Choisne N."/>
            <person name="Demange N."/>
            <person name="Orjeda G."/>
            <person name="Samain S."/>
            <person name="Cattolico L."/>
            <person name="Pelletier E."/>
            <person name="Couloux A."/>
            <person name="Segurens B."/>
            <person name="Wincker P."/>
            <person name="D'Hont A."/>
            <person name="Scarpelli C."/>
            <person name="Weissenbach J."/>
            <person name="Salanoubat M."/>
            <person name="Quetier F."/>
            <person name="Yu Y."/>
            <person name="Kim H.R."/>
            <person name="Rambo T."/>
            <person name="Currie J."/>
            <person name="Collura K."/>
            <person name="Luo M."/>
            <person name="Yang T."/>
            <person name="Ammiraju J.S.S."/>
            <person name="Engler F."/>
            <person name="Soderlund C."/>
            <person name="Wing R.A."/>
            <person name="Palmer L.E."/>
            <person name="de la Bastide M."/>
            <person name="Spiegel L."/>
            <person name="Nascimento L."/>
            <person name="Zutavern T."/>
            <person name="O'Shaughnessy A."/>
            <person name="Dike S."/>
            <person name="Dedhia N."/>
            <person name="Preston R."/>
            <person name="Balija V."/>
            <person name="McCombie W.R."/>
            <person name="Chow T."/>
            <person name="Chen H."/>
            <person name="Chung M."/>
            <person name="Chen C."/>
            <person name="Shaw J."/>
            <person name="Wu H."/>
            <person name="Hsiao K."/>
            <person name="Chao Y."/>
            <person name="Chu M."/>
            <person name="Cheng C."/>
            <person name="Hour A."/>
            <person name="Lee P."/>
            <person name="Lin S."/>
            <person name="Lin Y."/>
            <person name="Liou J."/>
            <person name="Liu S."/>
            <person name="Hsing Y."/>
            <person name="Raghuvanshi S."/>
            <person name="Mohanty A."/>
            <person name="Bharti A.K."/>
            <person name="Gaur A."/>
            <person name="Gupta V."/>
            <person name="Kumar D."/>
            <person name="Ravi V."/>
            <person name="Vij S."/>
            <person name="Kapur A."/>
            <person name="Khurana P."/>
            <person name="Khurana P."/>
            <person name="Khurana J.P."/>
            <person name="Tyagi A.K."/>
            <person name="Gaikwad K."/>
            <person name="Singh A."/>
            <person name="Dalal V."/>
            <person name="Srivastava S."/>
            <person name="Dixit A."/>
            <person name="Pal A.K."/>
            <person name="Ghazi I.A."/>
            <person name="Yadav M."/>
            <person name="Pandit A."/>
            <person name="Bhargava A."/>
            <person name="Sureshbabu K."/>
            <person name="Batra K."/>
            <person name="Sharma T.R."/>
            <person name="Mohapatra T."/>
            <person name="Singh N.K."/>
            <person name="Messing J."/>
            <person name="Nelson A.B."/>
            <person name="Fuks G."/>
            <person name="Kavchok S."/>
            <person name="Keizer G."/>
            <person name="Linton E."/>
            <person name="Llaca V."/>
            <person name="Song R."/>
            <person name="Tanyolac B."/>
            <person name="Young S."/>
            <person name="Ho-Il K."/>
            <person name="Hahn J.H."/>
            <person name="Sangsakoo G."/>
            <person name="Vanavichit A."/>
            <person name="de Mattos Luiz.A.T."/>
            <person name="Zimmer P.D."/>
            <person name="Malone G."/>
            <person name="Dellagostin O."/>
            <person name="de Oliveira A.C."/>
            <person name="Bevan M."/>
            <person name="Bancroft I."/>
            <person name="Minx P."/>
            <person name="Cordum H."/>
            <person name="Wilson R."/>
            <person name="Cheng Z."/>
            <person name="Jin W."/>
            <person name="Jiang J."/>
            <person name="Leong S.A."/>
            <person name="Iwama H."/>
            <person name="Gojobori T."/>
            <person name="Itoh T."/>
            <person name="Niimura Y."/>
            <person name="Fujii Y."/>
            <person name="Habara T."/>
            <person name="Sakai H."/>
            <person name="Sato Y."/>
            <person name="Wilson G."/>
            <person name="Kumar K."/>
            <person name="McCouch S."/>
            <person name="Juretic N."/>
            <person name="Hoen D."/>
            <person name="Wright S."/>
            <person name="Bruskiewich R."/>
            <person name="Bureau T."/>
            <person name="Miyao A."/>
            <person name="Hirochika H."/>
            <person name="Nishikawa T."/>
            <person name="Kadowaki K."/>
            <person name="Sugiura M."/>
            <person name="Burr B."/>
            <person name="Sasaki T."/>
        </authorList>
    </citation>
    <scope>NUCLEOTIDE SEQUENCE [LARGE SCALE GENOMIC DNA]</scope>
    <source>
        <strain evidence="3">cv. Nipponbare</strain>
    </source>
</reference>
<feature type="compositionally biased region" description="Basic and acidic residues" evidence="1">
    <location>
        <begin position="140"/>
        <end position="170"/>
    </location>
</feature>
<name>Q6K2N2_ORYSJ</name>